<keyword evidence="3" id="KW-0732">Signal</keyword>
<feature type="compositionally biased region" description="Low complexity" evidence="1">
    <location>
        <begin position="214"/>
        <end position="224"/>
    </location>
</feature>
<proteinExistence type="predicted"/>
<evidence type="ECO:0000313" key="5">
    <source>
        <dbReference type="Proteomes" id="UP000321490"/>
    </source>
</evidence>
<dbReference type="Proteomes" id="UP000321490">
    <property type="component" value="Unassembled WGS sequence"/>
</dbReference>
<evidence type="ECO:0000256" key="1">
    <source>
        <dbReference type="SAM" id="MobiDB-lite"/>
    </source>
</evidence>
<keyword evidence="2" id="KW-1133">Transmembrane helix</keyword>
<evidence type="ECO:0000313" key="4">
    <source>
        <dbReference type="EMBL" id="TWH73054.1"/>
    </source>
</evidence>
<reference evidence="4 5" key="1">
    <citation type="submission" date="2019-07" db="EMBL/GenBank/DDBJ databases">
        <title>R&amp;d 2014.</title>
        <authorList>
            <person name="Klenk H.-P."/>
        </authorList>
    </citation>
    <scope>NUCLEOTIDE SEQUENCE [LARGE SCALE GENOMIC DNA]</scope>
    <source>
        <strain evidence="4 5">DSM 45764</strain>
    </source>
</reference>
<feature type="region of interest" description="Disordered" evidence="1">
    <location>
        <begin position="200"/>
        <end position="245"/>
    </location>
</feature>
<name>A0A562IR47_9ACTN</name>
<comment type="caution">
    <text evidence="4">The sequence shown here is derived from an EMBL/GenBank/DDBJ whole genome shotgun (WGS) entry which is preliminary data.</text>
</comment>
<keyword evidence="2" id="KW-0812">Transmembrane</keyword>
<accession>A0A562IR47</accession>
<evidence type="ECO:0000256" key="3">
    <source>
        <dbReference type="SAM" id="SignalP"/>
    </source>
</evidence>
<gene>
    <name evidence="4" type="ORF">JD78_01577</name>
</gene>
<dbReference type="InterPro" id="IPR006311">
    <property type="entry name" value="TAT_signal"/>
</dbReference>
<feature type="signal peptide" evidence="3">
    <location>
        <begin position="1"/>
        <end position="25"/>
    </location>
</feature>
<feature type="chain" id="PRO_5039634140" description="Htaa protein" evidence="3">
    <location>
        <begin position="26"/>
        <end position="383"/>
    </location>
</feature>
<keyword evidence="2" id="KW-0472">Membrane</keyword>
<keyword evidence="5" id="KW-1185">Reference proteome</keyword>
<dbReference type="AlphaFoldDB" id="A0A562IR47"/>
<dbReference type="EMBL" id="VLKF01000001">
    <property type="protein sequence ID" value="TWH73054.1"/>
    <property type="molecule type" value="Genomic_DNA"/>
</dbReference>
<feature type="transmembrane region" description="Helical" evidence="2">
    <location>
        <begin position="348"/>
        <end position="368"/>
    </location>
</feature>
<evidence type="ECO:0008006" key="6">
    <source>
        <dbReference type="Google" id="ProtNLM"/>
    </source>
</evidence>
<feature type="compositionally biased region" description="Pro residues" evidence="1">
    <location>
        <begin position="225"/>
        <end position="240"/>
    </location>
</feature>
<dbReference type="PROSITE" id="PS51318">
    <property type="entry name" value="TAT"/>
    <property type="match status" value="1"/>
</dbReference>
<feature type="compositionally biased region" description="Gly residues" evidence="1">
    <location>
        <begin position="202"/>
        <end position="213"/>
    </location>
</feature>
<evidence type="ECO:0000256" key="2">
    <source>
        <dbReference type="SAM" id="Phobius"/>
    </source>
</evidence>
<sequence>MTVRRRLLPALLAACLLLVGAVALAVPAQAAARVTVANEFGAAAADTTYSTPITVRGTGFQSVAGGFGGIYVLFGWVDDPGGGWRPSQGGQTGADYRYVPDSESADNAGFQRFVAFPGSATAEEANGGVLAADGSWSVQMYVPGPTFSSLDRDGQTVSVDCRQVTCGVLTIGAHGVVNAANETFTPVTFTDVYTEAPAGAPSAGGGGGDGAGPGADAPASAAPAPAAPAPGTAPPPPSGPPAVTIDPATAVAGRVLSFTATGLVAGEQVLATLDDGLASVGPLPVSAQGTVAGLLELPETVPGGNHELRLTGTTTGGLPTVTFSVQSDAGALSVAEVADSTPTQPAPAALAFFFLAALVFFVVLTAAVTRRRARRAVTVVGGR</sequence>
<dbReference type="OrthoDB" id="4775562at2"/>
<dbReference type="Gene3D" id="2.60.40.230">
    <property type="entry name" value="Neocarzinostatin-like"/>
    <property type="match status" value="1"/>
</dbReference>
<protein>
    <recommendedName>
        <fullName evidence="6">Htaa protein</fullName>
    </recommendedName>
</protein>
<organism evidence="4 5">
    <name type="scientific">Modestobacter roseus</name>
    <dbReference type="NCBI Taxonomy" id="1181884"/>
    <lineage>
        <taxon>Bacteria</taxon>
        <taxon>Bacillati</taxon>
        <taxon>Actinomycetota</taxon>
        <taxon>Actinomycetes</taxon>
        <taxon>Geodermatophilales</taxon>
        <taxon>Geodermatophilaceae</taxon>
        <taxon>Modestobacter</taxon>
    </lineage>
</organism>
<dbReference type="RefSeq" id="WP_153361002.1">
    <property type="nucleotide sequence ID" value="NZ_ML762500.1"/>
</dbReference>